<feature type="region of interest" description="Disordered" evidence="1">
    <location>
        <begin position="193"/>
        <end position="243"/>
    </location>
</feature>
<dbReference type="Proteomes" id="UP001447188">
    <property type="component" value="Unassembled WGS sequence"/>
</dbReference>
<feature type="compositionally biased region" description="Polar residues" evidence="1">
    <location>
        <begin position="234"/>
        <end position="243"/>
    </location>
</feature>
<evidence type="ECO:0000256" key="1">
    <source>
        <dbReference type="SAM" id="MobiDB-lite"/>
    </source>
</evidence>
<proteinExistence type="predicted"/>
<evidence type="ECO:0000313" key="3">
    <source>
        <dbReference type="Proteomes" id="UP001447188"/>
    </source>
</evidence>
<comment type="caution">
    <text evidence="2">The sequence shown here is derived from an EMBL/GenBank/DDBJ whole genome shotgun (WGS) entry which is preliminary data.</text>
</comment>
<dbReference type="EMBL" id="JBBBZM010000215">
    <property type="protein sequence ID" value="KAL0631757.1"/>
    <property type="molecule type" value="Genomic_DNA"/>
</dbReference>
<name>A0ABR3G723_9PEZI</name>
<gene>
    <name evidence="2" type="ORF">Q9L58_009386</name>
</gene>
<reference evidence="2 3" key="1">
    <citation type="submission" date="2024-02" db="EMBL/GenBank/DDBJ databases">
        <title>Discinaceae phylogenomics.</title>
        <authorList>
            <person name="Dirks A.C."/>
            <person name="James T.Y."/>
        </authorList>
    </citation>
    <scope>NUCLEOTIDE SEQUENCE [LARGE SCALE GENOMIC DNA]</scope>
    <source>
        <strain evidence="2 3">ACD0624</strain>
    </source>
</reference>
<organism evidence="2 3">
    <name type="scientific">Discina gigas</name>
    <dbReference type="NCBI Taxonomy" id="1032678"/>
    <lineage>
        <taxon>Eukaryota</taxon>
        <taxon>Fungi</taxon>
        <taxon>Dikarya</taxon>
        <taxon>Ascomycota</taxon>
        <taxon>Pezizomycotina</taxon>
        <taxon>Pezizomycetes</taxon>
        <taxon>Pezizales</taxon>
        <taxon>Discinaceae</taxon>
        <taxon>Discina</taxon>
    </lineage>
</organism>
<protein>
    <submittedName>
        <fullName evidence="2">Uncharacterized protein</fullName>
    </submittedName>
</protein>
<accession>A0ABR3G723</accession>
<sequence>MAALITPQPSTPYRLFRGGARDYDIDPPDIGEAIMLRLPFAVTLGLPSIISSGVTGADGSNYHLCFVAGQVEVTGSVILTVWVCLGFSSARLTGLNPNAFVQSLSADWQACLLPLPFAPQTPPVARLASPVSFGNQLHIGGFLARKPCFLNIGTVPVTISDNVPFKRFVPPGFLSRAEMRQINRYTATLPAIRPSISHNYGPPDGSDDAAGNLPPGTLSTPAPGTSHRIPPSSGPSHTTQQSSQWYQNIPELADALPAAEAGPDDEDTSENEYTLMDYMRFFAPRQHAVQVAFEKQCAADAMRLKRRVADWASSVAMY</sequence>
<keyword evidence="3" id="KW-1185">Reference proteome</keyword>
<evidence type="ECO:0000313" key="2">
    <source>
        <dbReference type="EMBL" id="KAL0631757.1"/>
    </source>
</evidence>